<comment type="caution">
    <text evidence="2">The sequence shown here is derived from an EMBL/GenBank/DDBJ whole genome shotgun (WGS) entry which is preliminary data.</text>
</comment>
<keyword evidence="1" id="KW-1133">Transmembrane helix</keyword>
<proteinExistence type="predicted"/>
<feature type="transmembrane region" description="Helical" evidence="1">
    <location>
        <begin position="42"/>
        <end position="61"/>
    </location>
</feature>
<reference evidence="2" key="1">
    <citation type="submission" date="2021-05" db="EMBL/GenBank/DDBJ databases">
        <authorList>
            <person name="Arsene-Ploetze F."/>
        </authorList>
    </citation>
    <scope>NUCLEOTIDE SEQUENCE</scope>
    <source>
        <strain evidence="2">DSM 42138</strain>
    </source>
</reference>
<keyword evidence="1" id="KW-0812">Transmembrane</keyword>
<evidence type="ECO:0000256" key="1">
    <source>
        <dbReference type="SAM" id="Phobius"/>
    </source>
</evidence>
<keyword evidence="1" id="KW-0472">Membrane</keyword>
<protein>
    <submittedName>
        <fullName evidence="2">Uncharacterized protein</fullName>
    </submittedName>
</protein>
<feature type="transmembrane region" description="Helical" evidence="1">
    <location>
        <begin position="6"/>
        <end position="30"/>
    </location>
</feature>
<organism evidence="2 3">
    <name type="scientific">Actinacidiphila cocklensis</name>
    <dbReference type="NCBI Taxonomy" id="887465"/>
    <lineage>
        <taxon>Bacteria</taxon>
        <taxon>Bacillati</taxon>
        <taxon>Actinomycetota</taxon>
        <taxon>Actinomycetes</taxon>
        <taxon>Kitasatosporales</taxon>
        <taxon>Streptomycetaceae</taxon>
        <taxon>Actinacidiphila</taxon>
    </lineage>
</organism>
<sequence>MAALVLVVDMVVAVAFGVVGVLALATGRVVVPWLRRTVRRPALWGAGALLVSGALAGAHVMPYQVDVPLMLGGLALIGAAQILGSREPRRAG</sequence>
<dbReference type="EMBL" id="CAJSLV010000059">
    <property type="protein sequence ID" value="CAG6395017.1"/>
    <property type="molecule type" value="Genomic_DNA"/>
</dbReference>
<feature type="transmembrane region" description="Helical" evidence="1">
    <location>
        <begin position="67"/>
        <end position="84"/>
    </location>
</feature>
<name>A0A9W4GRR5_9ACTN</name>
<dbReference type="Proteomes" id="UP001152519">
    <property type="component" value="Unassembled WGS sequence"/>
</dbReference>
<keyword evidence="3" id="KW-1185">Reference proteome</keyword>
<accession>A0A9W4GRR5</accession>
<gene>
    <name evidence="2" type="ORF">SCOCK_30250</name>
</gene>
<dbReference type="RefSeq" id="WP_251491879.1">
    <property type="nucleotide sequence ID" value="NZ_CAJSLV010000059.1"/>
</dbReference>
<evidence type="ECO:0000313" key="2">
    <source>
        <dbReference type="EMBL" id="CAG6395017.1"/>
    </source>
</evidence>
<dbReference type="AlphaFoldDB" id="A0A9W4GRR5"/>
<evidence type="ECO:0000313" key="3">
    <source>
        <dbReference type="Proteomes" id="UP001152519"/>
    </source>
</evidence>